<organism evidence="1 2">
    <name type="scientific">Coprococcus comes ATCC 27758</name>
    <dbReference type="NCBI Taxonomy" id="470146"/>
    <lineage>
        <taxon>Bacteria</taxon>
        <taxon>Bacillati</taxon>
        <taxon>Bacillota</taxon>
        <taxon>Clostridia</taxon>
        <taxon>Lachnospirales</taxon>
        <taxon>Lachnospiraceae</taxon>
        <taxon>Coprococcus</taxon>
    </lineage>
</organism>
<sequence>MNCYFTNILPWNSGLENDVLKELEKNLQKDWKYSGIMSYNK</sequence>
<comment type="caution">
    <text evidence="1">The sequence shown here is derived from an EMBL/GenBank/DDBJ whole genome shotgun (WGS) entry which is preliminary data.</text>
</comment>
<dbReference type="HOGENOM" id="CLU_3268614_0_0_9"/>
<dbReference type="Proteomes" id="UP000003793">
    <property type="component" value="Unassembled WGS sequence"/>
</dbReference>
<evidence type="ECO:0000313" key="1">
    <source>
        <dbReference type="EMBL" id="EEG91092.1"/>
    </source>
</evidence>
<dbReference type="AlphaFoldDB" id="C0B6F2"/>
<dbReference type="EMBL" id="ABVR01000035">
    <property type="protein sequence ID" value="EEG91092.1"/>
    <property type="molecule type" value="Genomic_DNA"/>
</dbReference>
<reference evidence="1 2" key="1">
    <citation type="submission" date="2009-02" db="EMBL/GenBank/DDBJ databases">
        <authorList>
            <person name="Fulton L."/>
            <person name="Clifton S."/>
            <person name="Fulton B."/>
            <person name="Xu J."/>
            <person name="Minx P."/>
            <person name="Pepin K.H."/>
            <person name="Johnson M."/>
            <person name="Bhonagiri V."/>
            <person name="Nash W.E."/>
            <person name="Mardis E.R."/>
            <person name="Wilson R.K."/>
        </authorList>
    </citation>
    <scope>NUCLEOTIDE SEQUENCE [LARGE SCALE GENOMIC DNA]</scope>
    <source>
        <strain evidence="1 2">ATCC 27758</strain>
    </source>
</reference>
<gene>
    <name evidence="1" type="ORF">COPCOM_00724</name>
</gene>
<reference evidence="1 2" key="2">
    <citation type="submission" date="2009-03" db="EMBL/GenBank/DDBJ databases">
        <title>Draft genome sequence of Coprococcus comes (ATCC 27758).</title>
        <authorList>
            <person name="Sudarsanam P."/>
            <person name="Ley R."/>
            <person name="Guruge J."/>
            <person name="Turnbaugh P.J."/>
            <person name="Mahowald M."/>
            <person name="Liep D."/>
            <person name="Gordon J."/>
        </authorList>
    </citation>
    <scope>NUCLEOTIDE SEQUENCE [LARGE SCALE GENOMIC DNA]</scope>
    <source>
        <strain evidence="1 2">ATCC 27758</strain>
    </source>
</reference>
<proteinExistence type="predicted"/>
<name>C0B6F2_9FIRM</name>
<protein>
    <submittedName>
        <fullName evidence="1">Uncharacterized protein</fullName>
    </submittedName>
</protein>
<accession>C0B6F2</accession>
<evidence type="ECO:0000313" key="2">
    <source>
        <dbReference type="Proteomes" id="UP000003793"/>
    </source>
</evidence>